<dbReference type="EMBL" id="JBHTIO010000001">
    <property type="protein sequence ID" value="MFD0896153.1"/>
    <property type="molecule type" value="Genomic_DNA"/>
</dbReference>
<organism evidence="1 2">
    <name type="scientific">Loigolactobacillus binensis</name>
    <dbReference type="NCBI Taxonomy" id="2559922"/>
    <lineage>
        <taxon>Bacteria</taxon>
        <taxon>Bacillati</taxon>
        <taxon>Bacillota</taxon>
        <taxon>Bacilli</taxon>
        <taxon>Lactobacillales</taxon>
        <taxon>Lactobacillaceae</taxon>
        <taxon>Loigolactobacillus</taxon>
    </lineage>
</organism>
<gene>
    <name evidence="1" type="ORF">ACFQZ7_00150</name>
</gene>
<keyword evidence="2" id="KW-1185">Reference proteome</keyword>
<reference evidence="2" key="1">
    <citation type="journal article" date="2019" name="Int. J. Syst. Evol. Microbiol.">
        <title>The Global Catalogue of Microorganisms (GCM) 10K type strain sequencing project: providing services to taxonomists for standard genome sequencing and annotation.</title>
        <authorList>
            <consortium name="The Broad Institute Genomics Platform"/>
            <consortium name="The Broad Institute Genome Sequencing Center for Infectious Disease"/>
            <person name="Wu L."/>
            <person name="Ma J."/>
        </authorList>
    </citation>
    <scope>NUCLEOTIDE SEQUENCE [LARGE SCALE GENOMIC DNA]</scope>
    <source>
        <strain evidence="2">CCM 8925</strain>
    </source>
</reference>
<evidence type="ECO:0000313" key="1">
    <source>
        <dbReference type="EMBL" id="MFD0896153.1"/>
    </source>
</evidence>
<name>A0ABW3E7B7_9LACO</name>
<accession>A0ABW3E7B7</accession>
<comment type="caution">
    <text evidence="1">The sequence shown here is derived from an EMBL/GenBank/DDBJ whole genome shotgun (WGS) entry which is preliminary data.</text>
</comment>
<proteinExistence type="predicted"/>
<dbReference type="RefSeq" id="WP_137636602.1">
    <property type="nucleotide sequence ID" value="NZ_BJDN01000002.1"/>
</dbReference>
<dbReference type="Proteomes" id="UP001597104">
    <property type="component" value="Unassembled WGS sequence"/>
</dbReference>
<evidence type="ECO:0000313" key="2">
    <source>
        <dbReference type="Proteomes" id="UP001597104"/>
    </source>
</evidence>
<sequence length="103" mass="12132">MSHQTTVKFTSGTLLLLASGVLSQQLWRTYRGAQPQRLLKQLKHELRQQGTITGAWIEFTPRRYRRHWVYRGGITQAGQPRREYRFLITPTGHHIGYWRTLNA</sequence>
<protein>
    <recommendedName>
        <fullName evidence="3">PepSY domain-containing protein</fullName>
    </recommendedName>
</protein>
<evidence type="ECO:0008006" key="3">
    <source>
        <dbReference type="Google" id="ProtNLM"/>
    </source>
</evidence>